<sequence>MRIDDVDSVHALVHNASGSISIVQGDDAWTVPAGFTEATGEQREEILQELFYGVRTEPTGPTAEEQGARDAVRAGKIDAAKALVRLGLTAEQAHYVTGVPVSDINGAG</sequence>
<evidence type="ECO:0000313" key="1">
    <source>
        <dbReference type="EMBL" id="MEU3782698.1"/>
    </source>
</evidence>
<name>A0ABV2ZJF7_9ACTN</name>
<dbReference type="EMBL" id="JBEZVE010000009">
    <property type="protein sequence ID" value="MEU3782698.1"/>
    <property type="molecule type" value="Genomic_DNA"/>
</dbReference>
<proteinExistence type="predicted"/>
<protein>
    <submittedName>
        <fullName evidence="1">Uncharacterized protein</fullName>
    </submittedName>
</protein>
<accession>A0ABV2ZJF7</accession>
<comment type="caution">
    <text evidence="1">The sequence shown here is derived from an EMBL/GenBank/DDBJ whole genome shotgun (WGS) entry which is preliminary data.</text>
</comment>
<keyword evidence="2" id="KW-1185">Reference proteome</keyword>
<gene>
    <name evidence="1" type="ORF">AB0E89_19360</name>
</gene>
<evidence type="ECO:0000313" key="2">
    <source>
        <dbReference type="Proteomes" id="UP001550739"/>
    </source>
</evidence>
<dbReference type="Proteomes" id="UP001550739">
    <property type="component" value="Unassembled WGS sequence"/>
</dbReference>
<organism evidence="1 2">
    <name type="scientific">Streptomyces sp. 900129855</name>
    <dbReference type="NCBI Taxonomy" id="3155129"/>
    <lineage>
        <taxon>Bacteria</taxon>
        <taxon>Bacillati</taxon>
        <taxon>Actinomycetota</taxon>
        <taxon>Actinomycetes</taxon>
        <taxon>Kitasatosporales</taxon>
        <taxon>Streptomycetaceae</taxon>
        <taxon>Streptomyces</taxon>
    </lineage>
</organism>
<reference evidence="1 2" key="1">
    <citation type="submission" date="2024-06" db="EMBL/GenBank/DDBJ databases">
        <title>The Natural Products Discovery Center: Release of the First 8490 Sequenced Strains for Exploring Actinobacteria Biosynthetic Diversity.</title>
        <authorList>
            <person name="Kalkreuter E."/>
            <person name="Kautsar S.A."/>
            <person name="Yang D."/>
            <person name="Bader C.D."/>
            <person name="Teijaro C.N."/>
            <person name="Fluegel L."/>
            <person name="Davis C.M."/>
            <person name="Simpson J.R."/>
            <person name="Lauterbach L."/>
            <person name="Steele A.D."/>
            <person name="Gui C."/>
            <person name="Meng S."/>
            <person name="Li G."/>
            <person name="Viehrig K."/>
            <person name="Ye F."/>
            <person name="Su P."/>
            <person name="Kiefer A.F."/>
            <person name="Nichols A."/>
            <person name="Cepeda A.J."/>
            <person name="Yan W."/>
            <person name="Fan B."/>
            <person name="Jiang Y."/>
            <person name="Adhikari A."/>
            <person name="Zheng C.-J."/>
            <person name="Schuster L."/>
            <person name="Cowan T.M."/>
            <person name="Smanski M.J."/>
            <person name="Chevrette M.G."/>
            <person name="De Carvalho L.P.S."/>
            <person name="Shen B."/>
        </authorList>
    </citation>
    <scope>NUCLEOTIDE SEQUENCE [LARGE SCALE GENOMIC DNA]</scope>
    <source>
        <strain evidence="1 2">NPDC033843</strain>
    </source>
</reference>
<dbReference type="RefSeq" id="WP_361703535.1">
    <property type="nucleotide sequence ID" value="NZ_JBEZVE010000009.1"/>
</dbReference>